<gene>
    <name evidence="1" type="primary">61</name>
    <name evidence="1" type="ORF">SEA_SHAMBRE1_61</name>
</gene>
<organism evidence="1 2">
    <name type="scientific">Arthrobacter phage Shambre1</name>
    <dbReference type="NCBI Taxonomy" id="2927284"/>
    <lineage>
        <taxon>Viruses</taxon>
        <taxon>Duplodnaviria</taxon>
        <taxon>Heunggongvirae</taxon>
        <taxon>Uroviricota</taxon>
        <taxon>Caudoviricetes</taxon>
        <taxon>Bismarckvirus</taxon>
        <taxon>Bismarckvirus shambre1</taxon>
    </lineage>
</organism>
<accession>A0A977PR41</accession>
<reference evidence="1" key="1">
    <citation type="submission" date="2022-08" db="EMBL/GenBank/DDBJ databases">
        <authorList>
            <person name="Dojs M.A."/>
            <person name="Fleischacker C.L."/>
            <person name="Jackson S.M."/>
            <person name="Feiring S.B."/>
            <person name="Webb R.J."/>
            <person name="Schaefbauer A.B."/>
            <person name="Vigness C.A."/>
            <person name="Boyle B.L."/>
            <person name="Frank J.R."/>
            <person name="Fleischacker T.C."/>
            <person name="Ackerman S.B."/>
            <person name="Balish M.F."/>
            <person name="Garlena R.A."/>
            <person name="Russell D.A."/>
            <person name="Jacobs-Sera D."/>
            <person name="Hatfull G.F."/>
        </authorList>
    </citation>
    <scope>NUCLEOTIDE SEQUENCE</scope>
</reference>
<protein>
    <submittedName>
        <fullName evidence="1">Uncharacterized protein</fullName>
    </submittedName>
</protein>
<keyword evidence="2" id="KW-1185">Reference proteome</keyword>
<sequence>MSNQKTKTGGMPDWLKTALETKTGGFRKARWQRCTNCGELTIHGMDADICAGMVTVDPTPLTRQQEIWCAIHGRRTYRLTIDPDRSITIWDRPRYSLGKESDRPVVPEHECGMRYGVWLELPDKAGHTKTVNEPPPF</sequence>
<dbReference type="RefSeq" id="YP_010755404.1">
    <property type="nucleotide sequence ID" value="NC_073469.1"/>
</dbReference>
<dbReference type="Proteomes" id="UP001063033">
    <property type="component" value="Segment"/>
</dbReference>
<evidence type="ECO:0000313" key="2">
    <source>
        <dbReference type="Proteomes" id="UP001063033"/>
    </source>
</evidence>
<dbReference type="EMBL" id="OP297545">
    <property type="protein sequence ID" value="UXE04797.1"/>
    <property type="molecule type" value="Genomic_DNA"/>
</dbReference>
<name>A0A977PR41_9CAUD</name>
<proteinExistence type="predicted"/>
<evidence type="ECO:0000313" key="1">
    <source>
        <dbReference type="EMBL" id="UXE04797.1"/>
    </source>
</evidence>
<dbReference type="KEGG" id="vg:80020056"/>
<dbReference type="GeneID" id="80020056"/>